<dbReference type="Pfam" id="PF18950">
    <property type="entry name" value="DUF5694"/>
    <property type="match status" value="1"/>
</dbReference>
<proteinExistence type="predicted"/>
<gene>
    <name evidence="1" type="ORF">GCM10022216_21590</name>
</gene>
<evidence type="ECO:0000313" key="1">
    <source>
        <dbReference type="EMBL" id="GAA4141490.1"/>
    </source>
</evidence>
<comment type="caution">
    <text evidence="1">The sequence shown here is derived from an EMBL/GenBank/DDBJ whole genome shotgun (WGS) entry which is preliminary data.</text>
</comment>
<reference evidence="2" key="1">
    <citation type="journal article" date="2019" name="Int. J. Syst. Evol. Microbiol.">
        <title>The Global Catalogue of Microorganisms (GCM) 10K type strain sequencing project: providing services to taxonomists for standard genome sequencing and annotation.</title>
        <authorList>
            <consortium name="The Broad Institute Genomics Platform"/>
            <consortium name="The Broad Institute Genome Sequencing Center for Infectious Disease"/>
            <person name="Wu L."/>
            <person name="Ma J."/>
        </authorList>
    </citation>
    <scope>NUCLEOTIDE SEQUENCE [LARGE SCALE GENOMIC DNA]</scope>
    <source>
        <strain evidence="2">JCM 16704</strain>
    </source>
</reference>
<protein>
    <recommendedName>
        <fullName evidence="3">TraB/GumN family protein</fullName>
    </recommendedName>
</protein>
<keyword evidence="2" id="KW-1185">Reference proteome</keyword>
<sequence length="286" mass="33083">MKDALTIVHSKQIIMIMKYLMLFALTFVLNQLVHAQEQQFKTKFDDAIPVLSVGTFHMGFTSDATRTEFNPRDPKSIQEVHDLVSKFETFKPTVMMLEVLPEQQKNLQARYDAYLANPKMTFEHPSEIELLAFELGSRAGVKKVYGIDYAEGYNYNVYQELNVKVDSLTIPRYGKLVQQNEANYLKQLNRKPRVIDMFRVNNSAEYLDFLININADMLLYASSPAGQEGAEEAAKFYHRNLLMFSNVNKVPLHKNDRVFVLLGATHTAFFREWFLIGHQSINWKIP</sequence>
<evidence type="ECO:0008006" key="3">
    <source>
        <dbReference type="Google" id="ProtNLM"/>
    </source>
</evidence>
<dbReference type="InterPro" id="IPR043749">
    <property type="entry name" value="DUF5694"/>
</dbReference>
<evidence type="ECO:0000313" key="2">
    <source>
        <dbReference type="Proteomes" id="UP001500101"/>
    </source>
</evidence>
<dbReference type="EMBL" id="BAAAZI010000009">
    <property type="protein sequence ID" value="GAA4141490.1"/>
    <property type="molecule type" value="Genomic_DNA"/>
</dbReference>
<dbReference type="RefSeq" id="WP_344674726.1">
    <property type="nucleotide sequence ID" value="NZ_BAAAZI010000009.1"/>
</dbReference>
<accession>A0ABP7YUL7</accession>
<organism evidence="1 2">
    <name type="scientific">Sphingobacterium kyonggiense</name>
    <dbReference type="NCBI Taxonomy" id="714075"/>
    <lineage>
        <taxon>Bacteria</taxon>
        <taxon>Pseudomonadati</taxon>
        <taxon>Bacteroidota</taxon>
        <taxon>Sphingobacteriia</taxon>
        <taxon>Sphingobacteriales</taxon>
        <taxon>Sphingobacteriaceae</taxon>
        <taxon>Sphingobacterium</taxon>
    </lineage>
</organism>
<dbReference type="Proteomes" id="UP001500101">
    <property type="component" value="Unassembled WGS sequence"/>
</dbReference>
<name>A0ABP7YUL7_9SPHI</name>